<dbReference type="RefSeq" id="XP_033575149.1">
    <property type="nucleotide sequence ID" value="XM_033726531.1"/>
</dbReference>
<reference evidence="5" key="2">
    <citation type="submission" date="2020-04" db="EMBL/GenBank/DDBJ databases">
        <authorList>
            <consortium name="NCBI Genome Project"/>
        </authorList>
    </citation>
    <scope>NUCLEOTIDE SEQUENCE</scope>
    <source>
        <strain evidence="5">CBS 304.34</strain>
    </source>
</reference>
<feature type="region of interest" description="Disordered" evidence="1">
    <location>
        <begin position="1"/>
        <end position="39"/>
    </location>
</feature>
<keyword evidence="2" id="KW-0812">Transmembrane</keyword>
<reference evidence="3 5" key="1">
    <citation type="journal article" date="2020" name="Stud. Mycol.">
        <title>101 Dothideomycetes genomes: a test case for predicting lifestyles and emergence of pathogens.</title>
        <authorList>
            <person name="Haridas S."/>
            <person name="Albert R."/>
            <person name="Binder M."/>
            <person name="Bloem J."/>
            <person name="Labutti K."/>
            <person name="Salamov A."/>
            <person name="Andreopoulos B."/>
            <person name="Baker S."/>
            <person name="Barry K."/>
            <person name="Bills G."/>
            <person name="Bluhm B."/>
            <person name="Cannon C."/>
            <person name="Castanera R."/>
            <person name="Culley D."/>
            <person name="Daum C."/>
            <person name="Ezra D."/>
            <person name="Gonzalez J."/>
            <person name="Henrissat B."/>
            <person name="Kuo A."/>
            <person name="Liang C."/>
            <person name="Lipzen A."/>
            <person name="Lutzoni F."/>
            <person name="Magnuson J."/>
            <person name="Mondo S."/>
            <person name="Nolan M."/>
            <person name="Ohm R."/>
            <person name="Pangilinan J."/>
            <person name="Park H.-J."/>
            <person name="Ramirez L."/>
            <person name="Alfaro M."/>
            <person name="Sun H."/>
            <person name="Tritt A."/>
            <person name="Yoshinaga Y."/>
            <person name="Zwiers L.-H."/>
            <person name="Turgeon B."/>
            <person name="Goodwin S."/>
            <person name="Spatafora J."/>
            <person name="Crous P."/>
            <person name="Grigoriev I."/>
        </authorList>
    </citation>
    <scope>NUCLEOTIDE SEQUENCE</scope>
    <source>
        <strain evidence="3 5">CBS 304.34</strain>
    </source>
</reference>
<dbReference type="EMBL" id="MU003703">
    <property type="protein sequence ID" value="KAF2808185.1"/>
    <property type="molecule type" value="Genomic_DNA"/>
</dbReference>
<evidence type="ECO:0000313" key="3">
    <source>
        <dbReference type="EMBL" id="KAF2808185.1"/>
    </source>
</evidence>
<sequence length="147" mass="17611">DTLRAGASCSRRPRRGRINSSTEARKEERPWPNGSSKGRTSCYTSRWPERWQRRRRRYSTSYNFIQLCILRILCILYILRILHTLRILRILRRLYHAPTQQLYPPVYSSPYIYRSLYSTTPTYIIQFKDQRLNEGHACETTARVPSR</sequence>
<feature type="non-terminal residue" evidence="3">
    <location>
        <position position="1"/>
    </location>
</feature>
<evidence type="ECO:0000313" key="5">
    <source>
        <dbReference type="RefSeq" id="XP_033575149.1"/>
    </source>
</evidence>
<name>A0A6A6YJP9_9PEZI</name>
<evidence type="ECO:0000256" key="1">
    <source>
        <dbReference type="SAM" id="MobiDB-lite"/>
    </source>
</evidence>
<dbReference type="AlphaFoldDB" id="A0A6A6YJP9"/>
<keyword evidence="2" id="KW-0472">Membrane</keyword>
<accession>A0A6A6YJP9</accession>
<gene>
    <name evidence="3 5" type="ORF">BDZ99DRAFT_534116</name>
</gene>
<protein>
    <submittedName>
        <fullName evidence="3 5">Uncharacterized protein</fullName>
    </submittedName>
</protein>
<keyword evidence="2" id="KW-1133">Transmembrane helix</keyword>
<proteinExistence type="predicted"/>
<feature type="transmembrane region" description="Helical" evidence="2">
    <location>
        <begin position="64"/>
        <end position="83"/>
    </location>
</feature>
<dbReference type="GeneID" id="54467424"/>
<reference evidence="5" key="3">
    <citation type="submission" date="2025-04" db="UniProtKB">
        <authorList>
            <consortium name="RefSeq"/>
        </authorList>
    </citation>
    <scope>IDENTIFICATION</scope>
    <source>
        <strain evidence="5">CBS 304.34</strain>
    </source>
</reference>
<dbReference type="Proteomes" id="UP000504636">
    <property type="component" value="Unplaced"/>
</dbReference>
<evidence type="ECO:0000313" key="4">
    <source>
        <dbReference type="Proteomes" id="UP000504636"/>
    </source>
</evidence>
<organism evidence="3">
    <name type="scientific">Mytilinidion resinicola</name>
    <dbReference type="NCBI Taxonomy" id="574789"/>
    <lineage>
        <taxon>Eukaryota</taxon>
        <taxon>Fungi</taxon>
        <taxon>Dikarya</taxon>
        <taxon>Ascomycota</taxon>
        <taxon>Pezizomycotina</taxon>
        <taxon>Dothideomycetes</taxon>
        <taxon>Pleosporomycetidae</taxon>
        <taxon>Mytilinidiales</taxon>
        <taxon>Mytilinidiaceae</taxon>
        <taxon>Mytilinidion</taxon>
    </lineage>
</organism>
<keyword evidence="4" id="KW-1185">Reference proteome</keyword>
<evidence type="ECO:0000256" key="2">
    <source>
        <dbReference type="SAM" id="Phobius"/>
    </source>
</evidence>